<keyword evidence="1" id="KW-0433">Leucine-rich repeat</keyword>
<dbReference type="Pfam" id="PF23559">
    <property type="entry name" value="WHD_DRP"/>
    <property type="match status" value="1"/>
</dbReference>
<dbReference type="InterPro" id="IPR036388">
    <property type="entry name" value="WH-like_DNA-bd_sf"/>
</dbReference>
<keyword evidence="12" id="KW-1185">Reference proteome</keyword>
<evidence type="ECO:0000259" key="10">
    <source>
        <dbReference type="Pfam" id="PF25019"/>
    </source>
</evidence>
<dbReference type="GO" id="GO:0043531">
    <property type="term" value="F:ADP binding"/>
    <property type="evidence" value="ECO:0007669"/>
    <property type="project" value="InterPro"/>
</dbReference>
<dbReference type="PRINTS" id="PR00364">
    <property type="entry name" value="DISEASERSIST"/>
</dbReference>
<dbReference type="Pfam" id="PF25019">
    <property type="entry name" value="LRR_R13L1-DRL21"/>
    <property type="match status" value="1"/>
</dbReference>
<dbReference type="EMBL" id="LRBV02000004">
    <property type="status" value="NOT_ANNOTATED_CDS"/>
    <property type="molecule type" value="Genomic_DNA"/>
</dbReference>
<dbReference type="PANTHER" id="PTHR36766">
    <property type="entry name" value="PLANT BROAD-SPECTRUM MILDEW RESISTANCE PROTEIN RPW8"/>
    <property type="match status" value="1"/>
</dbReference>
<keyword evidence="6" id="KW-0175">Coiled coil</keyword>
<evidence type="ECO:0000313" key="11">
    <source>
        <dbReference type="EnsemblPlants" id="QL04p011206:mrna:CDS:3"/>
    </source>
</evidence>
<feature type="domain" description="NB-ARC" evidence="7">
    <location>
        <begin position="174"/>
        <end position="346"/>
    </location>
</feature>
<dbReference type="InterPro" id="IPR002182">
    <property type="entry name" value="NB-ARC"/>
</dbReference>
<dbReference type="AlphaFoldDB" id="A0A7N2LEG7"/>
<evidence type="ECO:0008006" key="13">
    <source>
        <dbReference type="Google" id="ProtNLM"/>
    </source>
</evidence>
<sequence length="1252" mass="140659">MADALVGGAFLSAFLQVLFDRMASHEVLEFFSQWKLNNEPLKKLKTTLLLINSVLNDAEEKQMKSPVVKEWVNELKDAAYNAQDLLDEIATDAALYKLKAEMEISKNKVRSFNLISHSSYNGIEVKLEEILGRLEFLAKQRDLLDLKEGGGEKFSQKRPTTSLVEESGVYGRDGDKEAIIELLLENDGSGNNINVIPIVGMGGVGKTTLAQLVYNNKLVMESFDVRAWVCVSQEFDVLRITKTILEAVTSSSGDTDDLDLLQVRLNKSLVGRKFLFVLDDIWNENYLDWEVLRTPFKSGAHGSKLILTTRNESVASIAGTVPTYHLKHLTDEDCWLLFAKHAFGNRESKEHPELELIGKKIVNKCKGLPLAAKTLGGLLRSKLDSKEWLRILESNIWSFSDCKSNILPALILSYHYLPSHLKPCFAYCSIFPKNYKFKKEELVLLWMAEDFLPKRENLEEVGIEYFYDLVSRSFFQRSGGKNSCYVMHDLLNDLALFVSGEFCFRMETDNSYDLSEKTRHFSYSRLKFDAYEKFEACLGAKGLRSFLPSNLSVRSGCLSKEVILDLLPALRSLRVLSLSDYWNLTFLPDSIGNLKHLRYLNLSRTAIKVLPDSVCTLHNLQTLLLASCRSLTELPANMGWLINLHHLDISGTNLIEMPLLMDKLKSLQTLTSFILGKKGSSGLKELGELRQLRGSLSILKLENVVDARDALEANLRDKLQINELVLKWGGDTDDSKKNRDVLDQLHPHVDLTKLTIENYGGTVFPDWLGHEAYNIVSIQIHNCKYCYKLPPFGKLPSLKNLSIVGLDGVVNIGREFYGTPASGRRPFGSLENLRFKNMSELQEWLPFTDDNGGAIAFPRLQQLCIQNCPKLSMGLPNGIFSLKSIVIDKCQQLVATLPSAPAIRQVRLQYCHKVVLKELPPQVLKLKIIGYDNLESLPMDNNNNCLEELDISDCPSLTLLPSSGIADTLKSLGVKNCGKLLFPMHHRYASLESVCIRSSCDSLVSFPLDLFPKMNHLDTHGCHNLRSLSVSNQGPLQYLKSLRSLEISNCSNFVSFPEEGLPAPNLTRFSVGYCNNLKALPDQMHTLLPSLRTLSIRLCPELESFPDGGLPTSLNALEIFFCEKLISSRTGWGLQGLSSLRSFCIRGRCENVESFPERALLPSSLTSLEIWNIPHLKSLDGNELQHFTTLKKLGIGCCPNLQSMPEEGLPKSLSFLSVKKCPLLKTRCLREKGEDWPKIAHIPIIKIDAKVI</sequence>
<protein>
    <recommendedName>
        <fullName evidence="13">CC-NBS-LRR protein</fullName>
    </recommendedName>
</protein>
<evidence type="ECO:0000259" key="9">
    <source>
        <dbReference type="Pfam" id="PF23559"/>
    </source>
</evidence>
<dbReference type="Gene3D" id="3.40.50.300">
    <property type="entry name" value="P-loop containing nucleotide triphosphate hydrolases"/>
    <property type="match status" value="1"/>
</dbReference>
<dbReference type="OMA" id="IRIQEMQ"/>
<keyword evidence="5" id="KW-0067">ATP-binding</keyword>
<dbReference type="SUPFAM" id="SSF52058">
    <property type="entry name" value="L domain-like"/>
    <property type="match status" value="2"/>
</dbReference>
<name>A0A7N2LEG7_QUELO</name>
<dbReference type="FunFam" id="1.10.10.10:FF:000322">
    <property type="entry name" value="Probable disease resistance protein At1g63360"/>
    <property type="match status" value="1"/>
</dbReference>
<dbReference type="InterPro" id="IPR041118">
    <property type="entry name" value="Rx_N"/>
</dbReference>
<reference evidence="11" key="2">
    <citation type="submission" date="2021-01" db="UniProtKB">
        <authorList>
            <consortium name="EnsemblPlants"/>
        </authorList>
    </citation>
    <scope>IDENTIFICATION</scope>
</reference>
<evidence type="ECO:0000259" key="7">
    <source>
        <dbReference type="Pfam" id="PF00931"/>
    </source>
</evidence>
<dbReference type="InterPro" id="IPR042197">
    <property type="entry name" value="Apaf_helical"/>
</dbReference>
<accession>A0A7N2LEG7</accession>
<dbReference type="Gene3D" id="1.10.8.430">
    <property type="entry name" value="Helical domain of apoptotic protease-activating factors"/>
    <property type="match status" value="1"/>
</dbReference>
<dbReference type="InterPro" id="IPR027417">
    <property type="entry name" value="P-loop_NTPase"/>
</dbReference>
<dbReference type="Pfam" id="PF18052">
    <property type="entry name" value="Rx_N"/>
    <property type="match status" value="1"/>
</dbReference>
<dbReference type="PANTHER" id="PTHR36766:SF40">
    <property type="entry name" value="DISEASE RESISTANCE PROTEIN RGA3"/>
    <property type="match status" value="1"/>
</dbReference>
<dbReference type="InterPro" id="IPR056789">
    <property type="entry name" value="LRR_R13L1-DRL21"/>
</dbReference>
<proteinExistence type="predicted"/>
<keyword evidence="4" id="KW-0611">Plant defense</keyword>
<dbReference type="GO" id="GO:0005524">
    <property type="term" value="F:ATP binding"/>
    <property type="evidence" value="ECO:0007669"/>
    <property type="project" value="UniProtKB-KW"/>
</dbReference>
<evidence type="ECO:0000256" key="5">
    <source>
        <dbReference type="ARBA" id="ARBA00022840"/>
    </source>
</evidence>
<dbReference type="Gramene" id="QL04p011206:mrna">
    <property type="protein sequence ID" value="QL04p011206:mrna:CDS:3"/>
    <property type="gene ID" value="QL04p011206"/>
</dbReference>
<feature type="domain" description="R13L1/DRL21-like LRR repeat region" evidence="10">
    <location>
        <begin position="683"/>
        <end position="805"/>
    </location>
</feature>
<reference evidence="11 12" key="1">
    <citation type="journal article" date="2016" name="G3 (Bethesda)">
        <title>First Draft Assembly and Annotation of the Genome of a California Endemic Oak Quercus lobata Nee (Fagaceae).</title>
        <authorList>
            <person name="Sork V.L."/>
            <person name="Fitz-Gibbon S.T."/>
            <person name="Puiu D."/>
            <person name="Crepeau M."/>
            <person name="Gugger P.F."/>
            <person name="Sherman R."/>
            <person name="Stevens K."/>
            <person name="Langley C.H."/>
            <person name="Pellegrini M."/>
            <person name="Salzberg S.L."/>
        </authorList>
    </citation>
    <scope>NUCLEOTIDE SEQUENCE [LARGE SCALE GENOMIC DNA]</scope>
    <source>
        <strain evidence="11 12">cv. SW786</strain>
    </source>
</reference>
<keyword evidence="2" id="KW-0677">Repeat</keyword>
<feature type="coiled-coil region" evidence="6">
    <location>
        <begin position="41"/>
        <end position="88"/>
    </location>
</feature>
<dbReference type="Pfam" id="PF00931">
    <property type="entry name" value="NB-ARC"/>
    <property type="match status" value="1"/>
</dbReference>
<keyword evidence="3" id="KW-0547">Nucleotide-binding</keyword>
<evidence type="ECO:0000256" key="1">
    <source>
        <dbReference type="ARBA" id="ARBA00022614"/>
    </source>
</evidence>
<dbReference type="Gene3D" id="3.80.10.10">
    <property type="entry name" value="Ribonuclease Inhibitor"/>
    <property type="match status" value="2"/>
</dbReference>
<dbReference type="Proteomes" id="UP000594261">
    <property type="component" value="Chromosome 4"/>
</dbReference>
<evidence type="ECO:0000313" key="12">
    <source>
        <dbReference type="Proteomes" id="UP000594261"/>
    </source>
</evidence>
<dbReference type="Gene3D" id="1.20.5.4130">
    <property type="match status" value="1"/>
</dbReference>
<dbReference type="GO" id="GO:0006952">
    <property type="term" value="P:defense response"/>
    <property type="evidence" value="ECO:0007669"/>
    <property type="project" value="UniProtKB-KW"/>
</dbReference>
<dbReference type="SUPFAM" id="SSF52540">
    <property type="entry name" value="P-loop containing nucleoside triphosphate hydrolases"/>
    <property type="match status" value="1"/>
</dbReference>
<feature type="domain" description="Disease resistance N-terminal" evidence="8">
    <location>
        <begin position="10"/>
        <end position="97"/>
    </location>
</feature>
<evidence type="ECO:0000256" key="6">
    <source>
        <dbReference type="SAM" id="Coils"/>
    </source>
</evidence>
<dbReference type="InParanoid" id="A0A7N2LEG7"/>
<dbReference type="FunFam" id="3.40.50.300:FF:001091">
    <property type="entry name" value="Probable disease resistance protein At1g61300"/>
    <property type="match status" value="1"/>
</dbReference>
<dbReference type="Gene3D" id="1.10.10.10">
    <property type="entry name" value="Winged helix-like DNA-binding domain superfamily/Winged helix DNA-binding domain"/>
    <property type="match status" value="1"/>
</dbReference>
<evidence type="ECO:0000256" key="3">
    <source>
        <dbReference type="ARBA" id="ARBA00022741"/>
    </source>
</evidence>
<evidence type="ECO:0000256" key="4">
    <source>
        <dbReference type="ARBA" id="ARBA00022821"/>
    </source>
</evidence>
<evidence type="ECO:0000259" key="8">
    <source>
        <dbReference type="Pfam" id="PF18052"/>
    </source>
</evidence>
<dbReference type="InterPro" id="IPR058922">
    <property type="entry name" value="WHD_DRP"/>
</dbReference>
<dbReference type="EnsemblPlants" id="QL04p011206:mrna">
    <property type="protein sequence ID" value="QL04p011206:mrna:CDS:3"/>
    <property type="gene ID" value="QL04p011206"/>
</dbReference>
<organism evidence="11 12">
    <name type="scientific">Quercus lobata</name>
    <name type="common">Valley oak</name>
    <dbReference type="NCBI Taxonomy" id="97700"/>
    <lineage>
        <taxon>Eukaryota</taxon>
        <taxon>Viridiplantae</taxon>
        <taxon>Streptophyta</taxon>
        <taxon>Embryophyta</taxon>
        <taxon>Tracheophyta</taxon>
        <taxon>Spermatophyta</taxon>
        <taxon>Magnoliopsida</taxon>
        <taxon>eudicotyledons</taxon>
        <taxon>Gunneridae</taxon>
        <taxon>Pentapetalae</taxon>
        <taxon>rosids</taxon>
        <taxon>fabids</taxon>
        <taxon>Fagales</taxon>
        <taxon>Fagaceae</taxon>
        <taxon>Quercus</taxon>
    </lineage>
</organism>
<feature type="domain" description="Disease resistance protein winged helix" evidence="9">
    <location>
        <begin position="430"/>
        <end position="495"/>
    </location>
</feature>
<evidence type="ECO:0000256" key="2">
    <source>
        <dbReference type="ARBA" id="ARBA00022737"/>
    </source>
</evidence>
<dbReference type="GO" id="GO:0051707">
    <property type="term" value="P:response to other organism"/>
    <property type="evidence" value="ECO:0007669"/>
    <property type="project" value="UniProtKB-ARBA"/>
</dbReference>
<dbReference type="InterPro" id="IPR032675">
    <property type="entry name" value="LRR_dom_sf"/>
</dbReference>